<dbReference type="Proteomes" id="UP000321638">
    <property type="component" value="Unassembled WGS sequence"/>
</dbReference>
<comment type="caution">
    <text evidence="1">The sequence shown here is derived from an EMBL/GenBank/DDBJ whole genome shotgun (WGS) entry which is preliminary data.</text>
</comment>
<dbReference type="AlphaFoldDB" id="A0A5C8PNZ8"/>
<dbReference type="EMBL" id="VDUZ01000012">
    <property type="protein sequence ID" value="TXL75923.1"/>
    <property type="molecule type" value="Genomic_DNA"/>
</dbReference>
<protein>
    <submittedName>
        <fullName evidence="1">RidA family protein</fullName>
    </submittedName>
</protein>
<proteinExistence type="predicted"/>
<sequence length="127" mass="13510">MTREEFPDGTEIAGWYVRAVKTGPFVFVAGTTSLDAKGKPRGKDAGAQTRITMSKIARALREAGAGMQHVTRLTIYCTDIRDGGAITTELARWIKKSRCASTLVAITALAVPGLLVEIEATAVVTDA</sequence>
<reference evidence="1 2" key="1">
    <citation type="submission" date="2019-06" db="EMBL/GenBank/DDBJ databases">
        <title>New taxonomy in bacterial strain CC-CFT640, isolated from vineyard.</title>
        <authorList>
            <person name="Lin S.-Y."/>
            <person name="Tsai C.-F."/>
            <person name="Young C.-C."/>
        </authorList>
    </citation>
    <scope>NUCLEOTIDE SEQUENCE [LARGE SCALE GENOMIC DNA]</scope>
    <source>
        <strain evidence="1 2">CC-CFT640</strain>
    </source>
</reference>
<evidence type="ECO:0000313" key="2">
    <source>
        <dbReference type="Proteomes" id="UP000321638"/>
    </source>
</evidence>
<accession>A0A5C8PNZ8</accession>
<gene>
    <name evidence="1" type="ORF">FHP25_12550</name>
</gene>
<dbReference type="Pfam" id="PF01042">
    <property type="entry name" value="Ribonuc_L-PSP"/>
    <property type="match status" value="1"/>
</dbReference>
<organism evidence="1 2">
    <name type="scientific">Vineibacter terrae</name>
    <dbReference type="NCBI Taxonomy" id="2586908"/>
    <lineage>
        <taxon>Bacteria</taxon>
        <taxon>Pseudomonadati</taxon>
        <taxon>Pseudomonadota</taxon>
        <taxon>Alphaproteobacteria</taxon>
        <taxon>Hyphomicrobiales</taxon>
        <taxon>Vineibacter</taxon>
    </lineage>
</organism>
<name>A0A5C8PNZ8_9HYPH</name>
<dbReference type="RefSeq" id="WP_147847284.1">
    <property type="nucleotide sequence ID" value="NZ_DATAJT010000516.1"/>
</dbReference>
<dbReference type="PANTHER" id="PTHR43857:SF1">
    <property type="entry name" value="YJGH FAMILY PROTEIN"/>
    <property type="match status" value="1"/>
</dbReference>
<keyword evidence="2" id="KW-1185">Reference proteome</keyword>
<dbReference type="InterPro" id="IPR006175">
    <property type="entry name" value="YjgF/YER057c/UK114"/>
</dbReference>
<dbReference type="Gene3D" id="3.30.1330.40">
    <property type="entry name" value="RutC-like"/>
    <property type="match status" value="1"/>
</dbReference>
<dbReference type="OrthoDB" id="9803101at2"/>
<evidence type="ECO:0000313" key="1">
    <source>
        <dbReference type="EMBL" id="TXL75923.1"/>
    </source>
</evidence>
<dbReference type="InterPro" id="IPR035959">
    <property type="entry name" value="RutC-like_sf"/>
</dbReference>
<dbReference type="SUPFAM" id="SSF55298">
    <property type="entry name" value="YjgF-like"/>
    <property type="match status" value="1"/>
</dbReference>
<dbReference type="PANTHER" id="PTHR43857">
    <property type="entry name" value="BLR7761 PROTEIN"/>
    <property type="match status" value="1"/>
</dbReference>